<dbReference type="OrthoDB" id="5856990at2759"/>
<feature type="region of interest" description="Disordered" evidence="1">
    <location>
        <begin position="1"/>
        <end position="34"/>
    </location>
</feature>
<feature type="region of interest" description="Disordered" evidence="1">
    <location>
        <begin position="169"/>
        <end position="287"/>
    </location>
</feature>
<keyword evidence="3" id="KW-1185">Reference proteome</keyword>
<evidence type="ECO:0000256" key="1">
    <source>
        <dbReference type="SAM" id="MobiDB-lite"/>
    </source>
</evidence>
<reference evidence="2 3" key="1">
    <citation type="submission" date="2014-03" db="EMBL/GenBank/DDBJ databases">
        <title>Draft genome of the hookworm Oesophagostomum dentatum.</title>
        <authorList>
            <person name="Mitreva M."/>
        </authorList>
    </citation>
    <scope>NUCLEOTIDE SEQUENCE [LARGE SCALE GENOMIC DNA]</scope>
    <source>
        <strain evidence="2 3">OD-Hann</strain>
    </source>
</reference>
<gene>
    <name evidence="2" type="ORF">OESDEN_14252</name>
</gene>
<dbReference type="EMBL" id="KN561855">
    <property type="protein sequence ID" value="KHJ86010.1"/>
    <property type="molecule type" value="Genomic_DNA"/>
</dbReference>
<proteinExistence type="predicted"/>
<accession>A0A0B1SS15</accession>
<feature type="compositionally biased region" description="Basic and acidic residues" evidence="1">
    <location>
        <begin position="206"/>
        <end position="216"/>
    </location>
</feature>
<name>A0A0B1SS15_OESDE</name>
<sequence>MRKGKVKGMKEKPKPIAPPKLAPLPVMPAPKKGSPRSMYNTFLTEHFENAQITKAVVPFKPFDFATAFMTSGPPPEEPRSTEEMRADTLYKVQDQFEDLILPPLKDIDHSLSYLRELDEQATQTVASDHESWLPSRILKAFLNPLAKTQPGSSASLSPKPPIDRMLKTQTEEEEQYDPMKDHPSRLKAALMSQIEVTAPDVDADEVTPRPPERESQVTKSSMALQPSRQRSIAIPAPPPSLVSSVVPKRRRGHRTLRQRLIRLKNLFSGSREPAQPVQHSEEEAGQN</sequence>
<feature type="compositionally biased region" description="Pro residues" evidence="1">
    <location>
        <begin position="15"/>
        <end position="28"/>
    </location>
</feature>
<dbReference type="Proteomes" id="UP000053660">
    <property type="component" value="Unassembled WGS sequence"/>
</dbReference>
<dbReference type="AlphaFoldDB" id="A0A0B1SS15"/>
<feature type="compositionally biased region" description="Polar residues" evidence="1">
    <location>
        <begin position="217"/>
        <end position="230"/>
    </location>
</feature>
<evidence type="ECO:0000313" key="2">
    <source>
        <dbReference type="EMBL" id="KHJ86010.1"/>
    </source>
</evidence>
<protein>
    <submittedName>
        <fullName evidence="2">Uncharacterized protein</fullName>
    </submittedName>
</protein>
<evidence type="ECO:0000313" key="3">
    <source>
        <dbReference type="Proteomes" id="UP000053660"/>
    </source>
</evidence>
<organism evidence="2 3">
    <name type="scientific">Oesophagostomum dentatum</name>
    <name type="common">Nodular worm</name>
    <dbReference type="NCBI Taxonomy" id="61180"/>
    <lineage>
        <taxon>Eukaryota</taxon>
        <taxon>Metazoa</taxon>
        <taxon>Ecdysozoa</taxon>
        <taxon>Nematoda</taxon>
        <taxon>Chromadorea</taxon>
        <taxon>Rhabditida</taxon>
        <taxon>Rhabditina</taxon>
        <taxon>Rhabditomorpha</taxon>
        <taxon>Strongyloidea</taxon>
        <taxon>Strongylidae</taxon>
        <taxon>Oesophagostomum</taxon>
    </lineage>
</organism>
<feature type="compositionally biased region" description="Basic residues" evidence="1">
    <location>
        <begin position="247"/>
        <end position="262"/>
    </location>
</feature>